<dbReference type="PANTHER" id="PTHR34580">
    <property type="match status" value="1"/>
</dbReference>
<dbReference type="Pfam" id="PF25583">
    <property type="entry name" value="WCX"/>
    <property type="match status" value="1"/>
</dbReference>
<evidence type="ECO:0000313" key="6">
    <source>
        <dbReference type="Proteomes" id="UP001320766"/>
    </source>
</evidence>
<dbReference type="Pfam" id="PF13280">
    <property type="entry name" value="WYL"/>
    <property type="match status" value="1"/>
</dbReference>
<accession>A0ABT1KDJ8</accession>
<evidence type="ECO:0000313" key="5">
    <source>
        <dbReference type="EMBL" id="MCP2352098.1"/>
    </source>
</evidence>
<feature type="domain" description="HTH deoR-type" evidence="4">
    <location>
        <begin position="2"/>
        <end position="61"/>
    </location>
</feature>
<dbReference type="PIRSF" id="PIRSF016838">
    <property type="entry name" value="PafC"/>
    <property type="match status" value="1"/>
</dbReference>
<dbReference type="Proteomes" id="UP001320766">
    <property type="component" value="Unassembled WGS sequence"/>
</dbReference>
<sequence length="350" mass="37723">MRSDRLLSIMLLLQTYGRMPAGTLAERLEVSVRTVMRDVEALSSAGVPVYTVRGPHGGIALLPGFRTDVTGLTTDEARALFVLLSGTAHDELGLGRAIGSALRKVMAALPASHRPEADLASRRVLIDPVRWRGGPAQPAPDLAVLQEAVFGDRRLRLRYRHGGDSRPRAYTLDPYGLVNKAGVWYLVADHRGEPKLFRADRVSSAEVADQPARRRDGLELAALWDTLRRRVDDVPTPVPVTVSVRRDVLDRFLRVHQADLAPSAPSAPSGSWAPSGSSGPSGGDGERVGVKLRFRSLGAAGALLAFGPDVEVLEPAELRDTLARRAAETAALYAARPLSGRPASRRGRGR</sequence>
<dbReference type="InterPro" id="IPR036388">
    <property type="entry name" value="WH-like_DNA-bd_sf"/>
</dbReference>
<dbReference type="InterPro" id="IPR001034">
    <property type="entry name" value="DeoR_HTH"/>
</dbReference>
<dbReference type="PROSITE" id="PS52050">
    <property type="entry name" value="WYL"/>
    <property type="match status" value="1"/>
</dbReference>
<dbReference type="PROSITE" id="PS51000">
    <property type="entry name" value="HTH_DEOR_2"/>
    <property type="match status" value="1"/>
</dbReference>
<dbReference type="InterPro" id="IPR026881">
    <property type="entry name" value="WYL_dom"/>
</dbReference>
<evidence type="ECO:0000256" key="3">
    <source>
        <dbReference type="SAM" id="MobiDB-lite"/>
    </source>
</evidence>
<comment type="caution">
    <text evidence="5">The sequence shown here is derived from an EMBL/GenBank/DDBJ whole genome shotgun (WGS) entry which is preliminary data.</text>
</comment>
<proteinExistence type="predicted"/>
<keyword evidence="1" id="KW-0805">Transcription regulation</keyword>
<feature type="compositionally biased region" description="Low complexity" evidence="3">
    <location>
        <begin position="261"/>
        <end position="278"/>
    </location>
</feature>
<protein>
    <submittedName>
        <fullName evidence="5">DNA-binding transcriptional regulator YafY</fullName>
    </submittedName>
</protein>
<dbReference type="InterPro" id="IPR051534">
    <property type="entry name" value="CBASS_pafABC_assoc_protein"/>
</dbReference>
<dbReference type="Pfam" id="PF08279">
    <property type="entry name" value="HTH_11"/>
    <property type="match status" value="1"/>
</dbReference>
<dbReference type="PANTHER" id="PTHR34580:SF1">
    <property type="entry name" value="PROTEIN PAFC"/>
    <property type="match status" value="1"/>
</dbReference>
<dbReference type="InterPro" id="IPR013196">
    <property type="entry name" value="HTH_11"/>
</dbReference>
<dbReference type="InterPro" id="IPR057727">
    <property type="entry name" value="WCX_dom"/>
</dbReference>
<dbReference type="InterPro" id="IPR028349">
    <property type="entry name" value="PafC-like"/>
</dbReference>
<dbReference type="Gene3D" id="1.10.10.10">
    <property type="entry name" value="Winged helix-like DNA-binding domain superfamily/Winged helix DNA-binding domain"/>
    <property type="match status" value="1"/>
</dbReference>
<evidence type="ECO:0000259" key="4">
    <source>
        <dbReference type="PROSITE" id="PS51000"/>
    </source>
</evidence>
<reference evidence="5 6" key="1">
    <citation type="submission" date="2022-06" db="EMBL/GenBank/DDBJ databases">
        <title>Sequencing the genomes of 1000 actinobacteria strains.</title>
        <authorList>
            <person name="Klenk H.-P."/>
        </authorList>
    </citation>
    <scope>NUCLEOTIDE SEQUENCE [LARGE SCALE GENOMIC DNA]</scope>
    <source>
        <strain evidence="5 6">DSM 44170</strain>
    </source>
</reference>
<evidence type="ECO:0000256" key="1">
    <source>
        <dbReference type="ARBA" id="ARBA00023015"/>
    </source>
</evidence>
<keyword evidence="6" id="KW-1185">Reference proteome</keyword>
<dbReference type="GO" id="GO:0003677">
    <property type="term" value="F:DNA binding"/>
    <property type="evidence" value="ECO:0007669"/>
    <property type="project" value="UniProtKB-KW"/>
</dbReference>
<dbReference type="EMBL" id="JAMZEC010000001">
    <property type="protein sequence ID" value="MCP2352098.1"/>
    <property type="molecule type" value="Genomic_DNA"/>
</dbReference>
<keyword evidence="5" id="KW-0238">DNA-binding</keyword>
<gene>
    <name evidence="5" type="ORF">HD595_008220</name>
</gene>
<dbReference type="InterPro" id="IPR036390">
    <property type="entry name" value="WH_DNA-bd_sf"/>
</dbReference>
<organism evidence="5 6">
    <name type="scientific">Nonomuraea roseoviolacea subsp. carminata</name>
    <dbReference type="NCBI Taxonomy" id="160689"/>
    <lineage>
        <taxon>Bacteria</taxon>
        <taxon>Bacillati</taxon>
        <taxon>Actinomycetota</taxon>
        <taxon>Actinomycetes</taxon>
        <taxon>Streptosporangiales</taxon>
        <taxon>Streptosporangiaceae</taxon>
        <taxon>Nonomuraea</taxon>
    </lineage>
</organism>
<evidence type="ECO:0000256" key="2">
    <source>
        <dbReference type="ARBA" id="ARBA00023163"/>
    </source>
</evidence>
<dbReference type="SUPFAM" id="SSF46785">
    <property type="entry name" value="Winged helix' DNA-binding domain"/>
    <property type="match status" value="1"/>
</dbReference>
<name>A0ABT1KDJ8_9ACTN</name>
<dbReference type="RefSeq" id="WP_253779088.1">
    <property type="nucleotide sequence ID" value="NZ_BAAAVE010000011.1"/>
</dbReference>
<feature type="region of interest" description="Disordered" evidence="3">
    <location>
        <begin position="260"/>
        <end position="287"/>
    </location>
</feature>
<keyword evidence="2" id="KW-0804">Transcription</keyword>